<accession>A0A0E9W357</accession>
<reference evidence="1" key="1">
    <citation type="submission" date="2014-11" db="EMBL/GenBank/DDBJ databases">
        <authorList>
            <person name="Amaro Gonzalez C."/>
        </authorList>
    </citation>
    <scope>NUCLEOTIDE SEQUENCE</scope>
</reference>
<proteinExistence type="predicted"/>
<dbReference type="EMBL" id="GBXM01024567">
    <property type="protein sequence ID" value="JAH84010.1"/>
    <property type="molecule type" value="Transcribed_RNA"/>
</dbReference>
<sequence length="14" mass="1484">MEGSGSVVWEEGNC</sequence>
<name>A0A0E9W357_ANGAN</name>
<protein>
    <submittedName>
        <fullName evidence="1">Uncharacterized protein</fullName>
    </submittedName>
</protein>
<organism evidence="1">
    <name type="scientific">Anguilla anguilla</name>
    <name type="common">European freshwater eel</name>
    <name type="synonym">Muraena anguilla</name>
    <dbReference type="NCBI Taxonomy" id="7936"/>
    <lineage>
        <taxon>Eukaryota</taxon>
        <taxon>Metazoa</taxon>
        <taxon>Chordata</taxon>
        <taxon>Craniata</taxon>
        <taxon>Vertebrata</taxon>
        <taxon>Euteleostomi</taxon>
        <taxon>Actinopterygii</taxon>
        <taxon>Neopterygii</taxon>
        <taxon>Teleostei</taxon>
        <taxon>Anguilliformes</taxon>
        <taxon>Anguillidae</taxon>
        <taxon>Anguilla</taxon>
    </lineage>
</organism>
<evidence type="ECO:0000313" key="1">
    <source>
        <dbReference type="EMBL" id="JAH84010.1"/>
    </source>
</evidence>
<reference evidence="1" key="2">
    <citation type="journal article" date="2015" name="Fish Shellfish Immunol.">
        <title>Early steps in the European eel (Anguilla anguilla)-Vibrio vulnificus interaction in the gills: Role of the RtxA13 toxin.</title>
        <authorList>
            <person name="Callol A."/>
            <person name="Pajuelo D."/>
            <person name="Ebbesson L."/>
            <person name="Teles M."/>
            <person name="MacKenzie S."/>
            <person name="Amaro C."/>
        </authorList>
    </citation>
    <scope>NUCLEOTIDE SEQUENCE</scope>
</reference>